<comment type="caution">
    <text evidence="1">The sequence shown here is derived from an EMBL/GenBank/DDBJ whole genome shotgun (WGS) entry which is preliminary data.</text>
</comment>
<dbReference type="Proteomes" id="UP001161294">
    <property type="component" value="Unassembled WGS sequence"/>
</dbReference>
<organism evidence="1 2">
    <name type="scientific">Comamonas aquatica</name>
    <dbReference type="NCBI Taxonomy" id="225991"/>
    <lineage>
        <taxon>Bacteria</taxon>
        <taxon>Pseudomonadati</taxon>
        <taxon>Pseudomonadota</taxon>
        <taxon>Betaproteobacteria</taxon>
        <taxon>Burkholderiales</taxon>
        <taxon>Comamonadaceae</taxon>
        <taxon>Comamonas</taxon>
    </lineage>
</organism>
<name>A0AA43AYB2_9BURK</name>
<dbReference type="AlphaFoldDB" id="A0AA43AYB2"/>
<dbReference type="EMBL" id="JAOCJW010000064">
    <property type="protein sequence ID" value="MDH2007360.1"/>
    <property type="molecule type" value="Genomic_DNA"/>
</dbReference>
<reference evidence="1" key="1">
    <citation type="submission" date="2022-09" db="EMBL/GenBank/DDBJ databases">
        <title>Intensive care unit water sources are persistently colonized with multi-drug resistant bacteria and are the site of extensive horizontal gene transfer of antibiotic resistance genes.</title>
        <authorList>
            <person name="Diorio-Toth L."/>
        </authorList>
    </citation>
    <scope>NUCLEOTIDE SEQUENCE</scope>
    <source>
        <strain evidence="1">GD03686</strain>
    </source>
</reference>
<accession>A0AA43AYB2</accession>
<sequence length="155" mass="17739">MTEASIVTKVCPQCGVKVVHLEKHLKKAHDPVKITERQKKENARKNVSISQKNFQILEKARQTFLSTLVRCTSCQEQVMLKLISEHYCSKHRTSLPAEMRALYGLAEQKNMFKTTKEREEYWRSVSGISPRGDDIYDRGMTVQGGAFGLGKSRKH</sequence>
<evidence type="ECO:0000313" key="1">
    <source>
        <dbReference type="EMBL" id="MDH2007360.1"/>
    </source>
</evidence>
<dbReference type="RefSeq" id="WP_279819755.1">
    <property type="nucleotide sequence ID" value="NZ_JAOCAZ010000044.1"/>
</dbReference>
<evidence type="ECO:0000313" key="2">
    <source>
        <dbReference type="Proteomes" id="UP001161294"/>
    </source>
</evidence>
<proteinExistence type="predicted"/>
<protein>
    <submittedName>
        <fullName evidence="1">Uncharacterized protein</fullName>
    </submittedName>
</protein>
<gene>
    <name evidence="1" type="ORF">N5J23_17810</name>
</gene>